<accession>A0ACB8SIR6</accession>
<name>A0ACB8SIR6_9AGAM</name>
<sequence>MCCCPHSDVHRTCLIFIPHPSFLTQVLCLVSHLYFGWISLCALWPCNRSVHQYNLVLRGIVDTCAWHFPVSRTAEEIRQHKRPLLVRNLAKY</sequence>
<comment type="caution">
    <text evidence="1">The sequence shown here is derived from an EMBL/GenBank/DDBJ whole genome shotgun (WGS) entry which is preliminary data.</text>
</comment>
<proteinExistence type="predicted"/>
<reference evidence="1" key="1">
    <citation type="submission" date="2021-03" db="EMBL/GenBank/DDBJ databases">
        <authorList>
            <consortium name="DOE Joint Genome Institute"/>
            <person name="Ahrendt S."/>
            <person name="Looney B.P."/>
            <person name="Miyauchi S."/>
            <person name="Morin E."/>
            <person name="Drula E."/>
            <person name="Courty P.E."/>
            <person name="Chicoki N."/>
            <person name="Fauchery L."/>
            <person name="Kohler A."/>
            <person name="Kuo A."/>
            <person name="Labutti K."/>
            <person name="Pangilinan J."/>
            <person name="Lipzen A."/>
            <person name="Riley R."/>
            <person name="Andreopoulos W."/>
            <person name="He G."/>
            <person name="Johnson J."/>
            <person name="Barry K.W."/>
            <person name="Grigoriev I.V."/>
            <person name="Nagy L."/>
            <person name="Hibbett D."/>
            <person name="Henrissat B."/>
            <person name="Matheny P.B."/>
            <person name="Labbe J."/>
            <person name="Martin F."/>
        </authorList>
    </citation>
    <scope>NUCLEOTIDE SEQUENCE</scope>
    <source>
        <strain evidence="1">HHB10654</strain>
    </source>
</reference>
<evidence type="ECO:0000313" key="1">
    <source>
        <dbReference type="EMBL" id="KAI0056389.1"/>
    </source>
</evidence>
<reference evidence="1" key="2">
    <citation type="journal article" date="2022" name="New Phytol.">
        <title>Evolutionary transition to the ectomycorrhizal habit in the genomes of a hyperdiverse lineage of mushroom-forming fungi.</title>
        <authorList>
            <person name="Looney B."/>
            <person name="Miyauchi S."/>
            <person name="Morin E."/>
            <person name="Drula E."/>
            <person name="Courty P.E."/>
            <person name="Kohler A."/>
            <person name="Kuo A."/>
            <person name="LaButti K."/>
            <person name="Pangilinan J."/>
            <person name="Lipzen A."/>
            <person name="Riley R."/>
            <person name="Andreopoulos W."/>
            <person name="He G."/>
            <person name="Johnson J."/>
            <person name="Nolan M."/>
            <person name="Tritt A."/>
            <person name="Barry K.W."/>
            <person name="Grigoriev I.V."/>
            <person name="Nagy L.G."/>
            <person name="Hibbett D."/>
            <person name="Henrissat B."/>
            <person name="Matheny P.B."/>
            <person name="Labbe J."/>
            <person name="Martin F.M."/>
        </authorList>
    </citation>
    <scope>NUCLEOTIDE SEQUENCE</scope>
    <source>
        <strain evidence="1">HHB10654</strain>
    </source>
</reference>
<evidence type="ECO:0000313" key="2">
    <source>
        <dbReference type="Proteomes" id="UP000814140"/>
    </source>
</evidence>
<protein>
    <submittedName>
        <fullName evidence="1">Uncharacterized protein</fullName>
    </submittedName>
</protein>
<dbReference type="Proteomes" id="UP000814140">
    <property type="component" value="Unassembled WGS sequence"/>
</dbReference>
<organism evidence="1 2">
    <name type="scientific">Artomyces pyxidatus</name>
    <dbReference type="NCBI Taxonomy" id="48021"/>
    <lineage>
        <taxon>Eukaryota</taxon>
        <taxon>Fungi</taxon>
        <taxon>Dikarya</taxon>
        <taxon>Basidiomycota</taxon>
        <taxon>Agaricomycotina</taxon>
        <taxon>Agaricomycetes</taxon>
        <taxon>Russulales</taxon>
        <taxon>Auriscalpiaceae</taxon>
        <taxon>Artomyces</taxon>
    </lineage>
</organism>
<gene>
    <name evidence="1" type="ORF">BV25DRAFT_1579003</name>
</gene>
<dbReference type="EMBL" id="MU277265">
    <property type="protein sequence ID" value="KAI0056389.1"/>
    <property type="molecule type" value="Genomic_DNA"/>
</dbReference>
<keyword evidence="2" id="KW-1185">Reference proteome</keyword>